<dbReference type="PROSITE" id="PS51186">
    <property type="entry name" value="GNAT"/>
    <property type="match status" value="1"/>
</dbReference>
<accession>A0A1M6MRS3</accession>
<organism evidence="2 3">
    <name type="scientific">Anaerotignum lactatifermentans DSM 14214</name>
    <dbReference type="NCBI Taxonomy" id="1121323"/>
    <lineage>
        <taxon>Bacteria</taxon>
        <taxon>Bacillati</taxon>
        <taxon>Bacillota</taxon>
        <taxon>Clostridia</taxon>
        <taxon>Lachnospirales</taxon>
        <taxon>Anaerotignaceae</taxon>
        <taxon>Anaerotignum</taxon>
    </lineage>
</organism>
<evidence type="ECO:0000259" key="1">
    <source>
        <dbReference type="PROSITE" id="PS51186"/>
    </source>
</evidence>
<dbReference type="InterPro" id="IPR016181">
    <property type="entry name" value="Acyl_CoA_acyltransferase"/>
</dbReference>
<evidence type="ECO:0000313" key="2">
    <source>
        <dbReference type="EMBL" id="SHJ86112.1"/>
    </source>
</evidence>
<gene>
    <name evidence="2" type="ORF">SAMN02745138_00677</name>
</gene>
<proteinExistence type="predicted"/>
<dbReference type="InterPro" id="IPR000182">
    <property type="entry name" value="GNAT_dom"/>
</dbReference>
<feature type="domain" description="N-acetyltransferase" evidence="1">
    <location>
        <begin position="196"/>
        <end position="372"/>
    </location>
</feature>
<reference evidence="2 3" key="1">
    <citation type="submission" date="2016-11" db="EMBL/GenBank/DDBJ databases">
        <authorList>
            <person name="Jaros S."/>
            <person name="Januszkiewicz K."/>
            <person name="Wedrychowicz H."/>
        </authorList>
    </citation>
    <scope>NUCLEOTIDE SEQUENCE [LARGE SCALE GENOMIC DNA]</scope>
    <source>
        <strain evidence="2 3">DSM 14214</strain>
    </source>
</reference>
<dbReference type="GO" id="GO:0016747">
    <property type="term" value="F:acyltransferase activity, transferring groups other than amino-acyl groups"/>
    <property type="evidence" value="ECO:0007669"/>
    <property type="project" value="InterPro"/>
</dbReference>
<name>A0A1M6MRS3_9FIRM</name>
<sequence length="372" mass="41182">MRKRIQLADLPFYTQRMTAENWQEEGFPSLAEAESWSGRGCGIASLRMVLDGFGCACGRQGEMISKGLAAGAYKEGVGWIHGKLAEMAGNYGVFGEAKRGKNLADLQKDLENGFVCIASVTPYFRFGQQKPDGSFYGKGGHLVPVYGCETEGGKAAYFLLHHPSMYAEYNVPHWAVAAEELEPSFSGNYIRFRKAGTLRQAEVSDALVMSRIYAESWKVAFRGNVPDGFLDGLSEDHWVTFFEKALTEGSLSAKLIFDKERAVGAVAYGAARTELPAGGTLLGKGGDYSAFGEVTSLYLLPEYYDKGYGRELLESVRDELLGTYEGVYLWVLRENERARAFYEKLGFVPTEDACLCDINGKTLTDIRYVYHK</sequence>
<dbReference type="Gene3D" id="3.40.630.30">
    <property type="match status" value="1"/>
</dbReference>
<dbReference type="EMBL" id="FRAH01000007">
    <property type="protein sequence ID" value="SHJ86112.1"/>
    <property type="molecule type" value="Genomic_DNA"/>
</dbReference>
<dbReference type="RefSeq" id="WP_242949190.1">
    <property type="nucleotide sequence ID" value="NZ_FRAH01000007.1"/>
</dbReference>
<dbReference type="Pfam" id="PF00583">
    <property type="entry name" value="Acetyltransf_1"/>
    <property type="match status" value="1"/>
</dbReference>
<dbReference type="InterPro" id="IPR039564">
    <property type="entry name" value="Peptidase_C39-like"/>
</dbReference>
<dbReference type="Pfam" id="PF13529">
    <property type="entry name" value="Peptidase_C39_2"/>
    <property type="match status" value="1"/>
</dbReference>
<protein>
    <submittedName>
        <fullName evidence="2">Peptidase_C39 like family protein</fullName>
    </submittedName>
</protein>
<dbReference type="Proteomes" id="UP000183975">
    <property type="component" value="Unassembled WGS sequence"/>
</dbReference>
<dbReference type="SUPFAM" id="SSF55729">
    <property type="entry name" value="Acyl-CoA N-acyltransferases (Nat)"/>
    <property type="match status" value="1"/>
</dbReference>
<dbReference type="AlphaFoldDB" id="A0A1M6MRS3"/>
<keyword evidence="3" id="KW-1185">Reference proteome</keyword>
<evidence type="ECO:0000313" key="3">
    <source>
        <dbReference type="Proteomes" id="UP000183975"/>
    </source>
</evidence>
<dbReference type="Gene3D" id="3.90.70.10">
    <property type="entry name" value="Cysteine proteinases"/>
    <property type="match status" value="1"/>
</dbReference>